<comment type="function">
    <text evidence="5">Flavin prenyltransferase that catalyzes the synthesis of the prenylated FMN cofactor (prenyl-FMN) for 4-hydroxy-3-polyprenylbenzoic acid decarboxylase UbiD. The prenyltransferase is metal-independent and links a dimethylallyl moiety from dimethylallyl monophosphate (DMAP) to the flavin N5 and C6 atoms of FMN.</text>
</comment>
<keyword evidence="4 5" id="KW-0808">Transferase</keyword>
<dbReference type="Gene3D" id="3.40.50.1950">
    <property type="entry name" value="Flavin prenyltransferase-like"/>
    <property type="match status" value="1"/>
</dbReference>
<feature type="binding site" evidence="5">
    <location>
        <begin position="5"/>
        <end position="7"/>
    </location>
    <ligand>
        <name>FMN</name>
        <dbReference type="ChEBI" id="CHEBI:58210"/>
    </ligand>
</feature>
<evidence type="ECO:0000256" key="1">
    <source>
        <dbReference type="ARBA" id="ARBA00022602"/>
    </source>
</evidence>
<organism evidence="7 8">
    <name type="scientific">Cytobacillus dafuensis</name>
    <name type="common">Bacillus dafuensis</name>
    <dbReference type="NCBI Taxonomy" id="1742359"/>
    <lineage>
        <taxon>Bacteria</taxon>
        <taxon>Bacillati</taxon>
        <taxon>Bacillota</taxon>
        <taxon>Bacilli</taxon>
        <taxon>Bacillales</taxon>
        <taxon>Bacillaceae</taxon>
        <taxon>Cytobacillus</taxon>
    </lineage>
</organism>
<keyword evidence="1 5" id="KW-0637">Prenyltransferase</keyword>
<protein>
    <recommendedName>
        <fullName evidence="5">Flavin prenyltransferase UbiX</fullName>
        <ecNumber evidence="5">2.5.1.129</ecNumber>
    </recommendedName>
</protein>
<evidence type="ECO:0000256" key="4">
    <source>
        <dbReference type="ARBA" id="ARBA00022679"/>
    </source>
</evidence>
<dbReference type="InterPro" id="IPR036551">
    <property type="entry name" value="Flavin_trans-like"/>
</dbReference>
<keyword evidence="3 5" id="KW-0288">FMN</keyword>
<evidence type="ECO:0000256" key="2">
    <source>
        <dbReference type="ARBA" id="ARBA00022630"/>
    </source>
</evidence>
<dbReference type="NCBIfam" id="NF004685">
    <property type="entry name" value="PRK06029.1"/>
    <property type="match status" value="1"/>
</dbReference>
<feature type="binding site" evidence="5">
    <location>
        <begin position="81"/>
        <end position="84"/>
    </location>
    <ligand>
        <name>FMN</name>
        <dbReference type="ChEBI" id="CHEBI:58210"/>
    </ligand>
</feature>
<feature type="binding site" evidence="5">
    <location>
        <position position="146"/>
    </location>
    <ligand>
        <name>dimethylallyl phosphate</name>
        <dbReference type="ChEBI" id="CHEBI:88052"/>
    </ligand>
</feature>
<dbReference type="SUPFAM" id="SSF52507">
    <property type="entry name" value="Homo-oligomeric flavin-containing Cys decarboxylases, HFCD"/>
    <property type="match status" value="1"/>
</dbReference>
<accession>A0A5B8ZB98</accession>
<dbReference type="Pfam" id="PF02441">
    <property type="entry name" value="Flavoprotein"/>
    <property type="match status" value="1"/>
</dbReference>
<dbReference type="HAMAP" id="MF_01984">
    <property type="entry name" value="ubiX_pad"/>
    <property type="match status" value="1"/>
</dbReference>
<dbReference type="InterPro" id="IPR003382">
    <property type="entry name" value="Flavoprotein"/>
</dbReference>
<comment type="similarity">
    <text evidence="5">Belongs to the UbiX/PAD1 family.</text>
</comment>
<feature type="binding site" evidence="5">
    <location>
        <position position="31"/>
    </location>
    <ligand>
        <name>FMN</name>
        <dbReference type="ChEBI" id="CHEBI:58210"/>
    </ligand>
</feature>
<feature type="binding site" evidence="5">
    <location>
        <position position="162"/>
    </location>
    <ligand>
        <name>dimethylallyl phosphate</name>
        <dbReference type="ChEBI" id="CHEBI:88052"/>
    </ligand>
</feature>
<dbReference type="GO" id="GO:0106141">
    <property type="term" value="F:flavin prenyltransferase activity"/>
    <property type="evidence" value="ECO:0007669"/>
    <property type="project" value="UniProtKB-EC"/>
</dbReference>
<proteinExistence type="inferred from homology"/>
<evidence type="ECO:0000313" key="7">
    <source>
        <dbReference type="EMBL" id="QED50097.1"/>
    </source>
</evidence>
<keyword evidence="2 5" id="KW-0285">Flavoprotein</keyword>
<dbReference type="EC" id="2.5.1.129" evidence="5"/>
<feature type="domain" description="Flavoprotein" evidence="6">
    <location>
        <begin position="2"/>
        <end position="167"/>
    </location>
</feature>
<reference evidence="8" key="1">
    <citation type="submission" date="2019-08" db="EMBL/GenBank/DDBJ databases">
        <authorList>
            <person name="Zheng X."/>
        </authorList>
    </citation>
    <scope>NUCLEOTIDE SEQUENCE [LARGE SCALE GENOMIC DNA]</scope>
    <source>
        <strain evidence="8">FJAT-25496</strain>
    </source>
</reference>
<comment type="catalytic activity">
    <reaction evidence="5">
        <text>dimethylallyl phosphate + FMNH2 = prenylated FMNH2 + phosphate</text>
        <dbReference type="Rhea" id="RHEA:37743"/>
        <dbReference type="ChEBI" id="CHEBI:43474"/>
        <dbReference type="ChEBI" id="CHEBI:57618"/>
        <dbReference type="ChEBI" id="CHEBI:87467"/>
        <dbReference type="ChEBI" id="CHEBI:88052"/>
        <dbReference type="EC" id="2.5.1.129"/>
    </reaction>
</comment>
<gene>
    <name evidence="5" type="primary">ubiX</name>
    <name evidence="7" type="ORF">FSZ17_10960</name>
</gene>
<dbReference type="GO" id="GO:0016831">
    <property type="term" value="F:carboxy-lyase activity"/>
    <property type="evidence" value="ECO:0007669"/>
    <property type="project" value="TreeGrafter"/>
</dbReference>
<sequence length="181" mass="20000">MGITGASGSLYAYALVRALHQLGIETHLIVTEMGEKVMQFECNKKMDELKEYATIHSNKNLFASIASGSYLTDGMVIVPCSMNTLGAIANGVGDTLLSRAASVVLKEKRTFIIVPREAPFNLIHLRNMTALAETGACIMPASPGFYHKPTEIWELANFMVARILDMLNIDHRLLERWGEKT</sequence>
<name>A0A5B8ZB98_CYTDA</name>
<dbReference type="EMBL" id="CP042593">
    <property type="protein sequence ID" value="QED50097.1"/>
    <property type="molecule type" value="Genomic_DNA"/>
</dbReference>
<feature type="binding site" evidence="5">
    <location>
        <position position="116"/>
    </location>
    <ligand>
        <name>FMN</name>
        <dbReference type="ChEBI" id="CHEBI:58210"/>
    </ligand>
</feature>
<dbReference type="Proteomes" id="UP000321555">
    <property type="component" value="Chromosome"/>
</dbReference>
<dbReference type="NCBIfam" id="TIGR00421">
    <property type="entry name" value="ubiX_pad"/>
    <property type="match status" value="1"/>
</dbReference>
<comment type="caution">
    <text evidence="5">Lacks conserved residue(s) required for the propagation of feature annotation.</text>
</comment>
<evidence type="ECO:0000256" key="5">
    <source>
        <dbReference type="HAMAP-Rule" id="MF_01984"/>
    </source>
</evidence>
<dbReference type="PANTHER" id="PTHR43374">
    <property type="entry name" value="FLAVIN PRENYLTRANSFERASE"/>
    <property type="match status" value="1"/>
</dbReference>
<dbReference type="InterPro" id="IPR004507">
    <property type="entry name" value="UbiX-like"/>
</dbReference>
<dbReference type="AlphaFoldDB" id="A0A5B8ZB98"/>
<evidence type="ECO:0000313" key="8">
    <source>
        <dbReference type="Proteomes" id="UP000321555"/>
    </source>
</evidence>
<evidence type="ECO:0000259" key="6">
    <source>
        <dbReference type="Pfam" id="PF02441"/>
    </source>
</evidence>
<evidence type="ECO:0000256" key="3">
    <source>
        <dbReference type="ARBA" id="ARBA00022643"/>
    </source>
</evidence>
<dbReference type="KEGG" id="bda:FSZ17_10960"/>
<dbReference type="STRING" id="1742359.GCA_001439625_00634"/>
<keyword evidence="8" id="KW-1185">Reference proteome</keyword>
<dbReference type="PANTHER" id="PTHR43374:SF1">
    <property type="entry name" value="FLAVIN PRENYLTRANSFERASE PAD1, MITOCHONDRIAL"/>
    <property type="match status" value="1"/>
</dbReference>
<dbReference type="OrthoDB" id="9781577at2"/>